<feature type="domain" description="FAD-binding FR-type" evidence="10">
    <location>
        <begin position="3"/>
        <end position="109"/>
    </location>
</feature>
<dbReference type="PANTHER" id="PTHR47354">
    <property type="entry name" value="NADH OXIDOREDUCTASE HCR"/>
    <property type="match status" value="1"/>
</dbReference>
<dbReference type="SUPFAM" id="SSF52343">
    <property type="entry name" value="Ferredoxin reductase-like, C-terminal NADP-linked domain"/>
    <property type="match status" value="1"/>
</dbReference>
<dbReference type="EMBL" id="LFOE01000007">
    <property type="protein sequence ID" value="OBY32359.1"/>
    <property type="molecule type" value="Genomic_DNA"/>
</dbReference>
<dbReference type="GO" id="GO:0046872">
    <property type="term" value="F:metal ion binding"/>
    <property type="evidence" value="ECO:0007669"/>
    <property type="project" value="UniProtKB-KW"/>
</dbReference>
<dbReference type="Pfam" id="PF00175">
    <property type="entry name" value="NAD_binding_1"/>
    <property type="match status" value="1"/>
</dbReference>
<dbReference type="OrthoDB" id="9796486at2"/>
<keyword evidence="12" id="KW-1185">Reference proteome</keyword>
<dbReference type="Gene3D" id="3.10.20.30">
    <property type="match status" value="1"/>
</dbReference>
<keyword evidence="3" id="KW-0001">2Fe-2S</keyword>
<keyword evidence="4" id="KW-0479">Metal-binding</keyword>
<evidence type="ECO:0000256" key="7">
    <source>
        <dbReference type="ARBA" id="ARBA00023004"/>
    </source>
</evidence>
<evidence type="ECO:0000256" key="5">
    <source>
        <dbReference type="ARBA" id="ARBA00022827"/>
    </source>
</evidence>
<organism evidence="11 12">
    <name type="scientific">Mycolicibacter kumamotonensis</name>
    <dbReference type="NCBI Taxonomy" id="354243"/>
    <lineage>
        <taxon>Bacteria</taxon>
        <taxon>Bacillati</taxon>
        <taxon>Actinomycetota</taxon>
        <taxon>Actinomycetes</taxon>
        <taxon>Mycobacteriales</taxon>
        <taxon>Mycobacteriaceae</taxon>
        <taxon>Mycolicibacter</taxon>
    </lineage>
</organism>
<evidence type="ECO:0000313" key="11">
    <source>
        <dbReference type="EMBL" id="OBY32359.1"/>
    </source>
</evidence>
<proteinExistence type="predicted"/>
<reference evidence="11 12" key="1">
    <citation type="submission" date="2015-06" db="EMBL/GenBank/DDBJ databases">
        <title>Genome sequence of Mycobacterium kumamotonense strain Roo.</title>
        <authorList>
            <person name="Greninger A.L."/>
            <person name="Cunningham G."/>
            <person name="Miller S."/>
        </authorList>
    </citation>
    <scope>NUCLEOTIDE SEQUENCE [LARGE SCALE GENOMIC DNA]</scope>
    <source>
        <strain evidence="11 12">Roo</strain>
    </source>
</reference>
<evidence type="ECO:0000259" key="9">
    <source>
        <dbReference type="PROSITE" id="PS51085"/>
    </source>
</evidence>
<dbReference type="RefSeq" id="WP_065287701.1">
    <property type="nucleotide sequence ID" value="NZ_LFOE01000007.1"/>
</dbReference>
<dbReference type="InterPro" id="IPR050415">
    <property type="entry name" value="MRET"/>
</dbReference>
<dbReference type="SUPFAM" id="SSF63380">
    <property type="entry name" value="Riboflavin synthase domain-like"/>
    <property type="match status" value="1"/>
</dbReference>
<dbReference type="GO" id="GO:0051537">
    <property type="term" value="F:2 iron, 2 sulfur cluster binding"/>
    <property type="evidence" value="ECO:0007669"/>
    <property type="project" value="UniProtKB-KW"/>
</dbReference>
<sequence>MNARAHDLRIFEVVKETAEAVTLIFDVPDELTDRFGYAPGQFLTVRVPSDRDGSVARCYSLCSSPHCDERMAVTVKRTPDGYASNWICDNVAVDSVLTVLEPSGAFVPRSLGDDVLLCAAGSGITPIMSIAKSVLVAGAGHVTLVYANRDSDSVIFDRQLRELAEKFPARLHVAHWLVEHRGMPTAAGIAELVAPYTGREVYLCGPAAFAAATTDALRGLGVSADRIHLEEYRSLDSNPFVAPAAEPAPGGAAGGPVVHVEFDGDTYDFDWPDQTPLLDVLLAAGLDIPYVCRESACGTCVCSVKSGRTRMRQNESLIDEELERGLTLACQTLPESDRVHVAFDQ</sequence>
<evidence type="ECO:0000313" key="12">
    <source>
        <dbReference type="Proteomes" id="UP000092668"/>
    </source>
</evidence>
<dbReference type="InterPro" id="IPR008333">
    <property type="entry name" value="Cbr1-like_FAD-bd_dom"/>
</dbReference>
<dbReference type="PROSITE" id="PS51384">
    <property type="entry name" value="FAD_FR"/>
    <property type="match status" value="1"/>
</dbReference>
<keyword evidence="7" id="KW-0408">Iron</keyword>
<keyword evidence="2" id="KW-0285">Flavoprotein</keyword>
<dbReference type="GO" id="GO:0016491">
    <property type="term" value="F:oxidoreductase activity"/>
    <property type="evidence" value="ECO:0007669"/>
    <property type="project" value="UniProtKB-KW"/>
</dbReference>
<evidence type="ECO:0000256" key="2">
    <source>
        <dbReference type="ARBA" id="ARBA00022630"/>
    </source>
</evidence>
<keyword evidence="8" id="KW-0411">Iron-sulfur</keyword>
<name>A0A1B8SI19_9MYCO</name>
<accession>A0A1B8SI19</accession>
<dbReference type="Pfam" id="PF00970">
    <property type="entry name" value="FAD_binding_6"/>
    <property type="match status" value="1"/>
</dbReference>
<dbReference type="SUPFAM" id="SSF54292">
    <property type="entry name" value="2Fe-2S ferredoxin-like"/>
    <property type="match status" value="1"/>
</dbReference>
<dbReference type="Proteomes" id="UP000092668">
    <property type="component" value="Unassembled WGS sequence"/>
</dbReference>
<comment type="caution">
    <text evidence="11">The sequence shown here is derived from an EMBL/GenBank/DDBJ whole genome shotgun (WGS) entry which is preliminary data.</text>
</comment>
<dbReference type="AlphaFoldDB" id="A0A1B8SI19"/>
<evidence type="ECO:0000256" key="6">
    <source>
        <dbReference type="ARBA" id="ARBA00023002"/>
    </source>
</evidence>
<comment type="cofactor">
    <cofactor evidence="1">
        <name>FAD</name>
        <dbReference type="ChEBI" id="CHEBI:57692"/>
    </cofactor>
</comment>
<dbReference type="CDD" id="cd06214">
    <property type="entry name" value="PA_degradation_oxidoreductase_like"/>
    <property type="match status" value="1"/>
</dbReference>
<dbReference type="InterPro" id="IPR039261">
    <property type="entry name" value="FNR_nucleotide-bd"/>
</dbReference>
<dbReference type="PANTHER" id="PTHR47354:SF8">
    <property type="entry name" value="1,2-PHENYLACETYL-COA EPOXIDASE, SUBUNIT E"/>
    <property type="match status" value="1"/>
</dbReference>
<dbReference type="InterPro" id="IPR036010">
    <property type="entry name" value="2Fe-2S_ferredoxin-like_sf"/>
</dbReference>
<dbReference type="GO" id="GO:0050660">
    <property type="term" value="F:flavin adenine dinucleotide binding"/>
    <property type="evidence" value="ECO:0007669"/>
    <property type="project" value="TreeGrafter"/>
</dbReference>
<dbReference type="PATRIC" id="fig|354243.3.peg.1586"/>
<evidence type="ECO:0000256" key="3">
    <source>
        <dbReference type="ARBA" id="ARBA00022714"/>
    </source>
</evidence>
<evidence type="ECO:0000256" key="4">
    <source>
        <dbReference type="ARBA" id="ARBA00022723"/>
    </source>
</evidence>
<dbReference type="PRINTS" id="PR00410">
    <property type="entry name" value="PHEHYDRXLASE"/>
</dbReference>
<dbReference type="InterPro" id="IPR017938">
    <property type="entry name" value="Riboflavin_synthase-like_b-brl"/>
</dbReference>
<dbReference type="InterPro" id="IPR001433">
    <property type="entry name" value="OxRdtase_FAD/NAD-bd"/>
</dbReference>
<keyword evidence="6" id="KW-0560">Oxidoreductase</keyword>
<dbReference type="Gene3D" id="2.40.30.10">
    <property type="entry name" value="Translation factors"/>
    <property type="match status" value="1"/>
</dbReference>
<dbReference type="CDD" id="cd00207">
    <property type="entry name" value="fer2"/>
    <property type="match status" value="1"/>
</dbReference>
<feature type="domain" description="2Fe-2S ferredoxin-type" evidence="9">
    <location>
        <begin position="256"/>
        <end position="345"/>
    </location>
</feature>
<evidence type="ECO:0000259" key="10">
    <source>
        <dbReference type="PROSITE" id="PS51384"/>
    </source>
</evidence>
<dbReference type="InterPro" id="IPR001709">
    <property type="entry name" value="Flavoprot_Pyr_Nucl_cyt_Rdtase"/>
</dbReference>
<dbReference type="InterPro" id="IPR001041">
    <property type="entry name" value="2Fe-2S_ferredoxin-type"/>
</dbReference>
<evidence type="ECO:0000256" key="8">
    <source>
        <dbReference type="ARBA" id="ARBA00023014"/>
    </source>
</evidence>
<dbReference type="InterPro" id="IPR012675">
    <property type="entry name" value="Beta-grasp_dom_sf"/>
</dbReference>
<dbReference type="Gene3D" id="3.40.50.80">
    <property type="entry name" value="Nucleotide-binding domain of ferredoxin-NADP reductase (FNR) module"/>
    <property type="match status" value="1"/>
</dbReference>
<dbReference type="InterPro" id="IPR017927">
    <property type="entry name" value="FAD-bd_FR_type"/>
</dbReference>
<dbReference type="Pfam" id="PF00111">
    <property type="entry name" value="Fer2"/>
    <property type="match status" value="1"/>
</dbReference>
<protein>
    <submittedName>
        <fullName evidence="11">3-ketosteroid-9-alpha-hydroxylase</fullName>
    </submittedName>
</protein>
<keyword evidence="5" id="KW-0274">FAD</keyword>
<evidence type="ECO:0000256" key="1">
    <source>
        <dbReference type="ARBA" id="ARBA00001974"/>
    </source>
</evidence>
<dbReference type="PRINTS" id="PR00371">
    <property type="entry name" value="FPNCR"/>
</dbReference>
<dbReference type="PROSITE" id="PS51085">
    <property type="entry name" value="2FE2S_FER_2"/>
    <property type="match status" value="1"/>
</dbReference>
<gene>
    <name evidence="11" type="ORF">ACT18_07610</name>
</gene>